<name>A0A8J3SYE3_9ACTN</name>
<dbReference type="CDD" id="cd16936">
    <property type="entry name" value="HATPase_RsbW-like"/>
    <property type="match status" value="1"/>
</dbReference>
<dbReference type="InterPro" id="IPR036890">
    <property type="entry name" value="HATPase_C_sf"/>
</dbReference>
<comment type="caution">
    <text evidence="3">The sequence shown here is derived from an EMBL/GenBank/DDBJ whole genome shotgun (WGS) entry which is preliminary data.</text>
</comment>
<feature type="domain" description="Histidine kinase/HSP90-like ATPase" evidence="2">
    <location>
        <begin position="12"/>
        <end position="124"/>
    </location>
</feature>
<dbReference type="InterPro" id="IPR050267">
    <property type="entry name" value="Anti-sigma-factor_SerPK"/>
</dbReference>
<dbReference type="Pfam" id="PF13581">
    <property type="entry name" value="HATPase_c_2"/>
    <property type="match status" value="1"/>
</dbReference>
<dbReference type="PANTHER" id="PTHR35526:SF3">
    <property type="entry name" value="ANTI-SIGMA-F FACTOR RSBW"/>
    <property type="match status" value="1"/>
</dbReference>
<dbReference type="Gene3D" id="3.30.565.10">
    <property type="entry name" value="Histidine kinase-like ATPase, C-terminal domain"/>
    <property type="match status" value="1"/>
</dbReference>
<keyword evidence="1" id="KW-0723">Serine/threonine-protein kinase</keyword>
<dbReference type="PANTHER" id="PTHR35526">
    <property type="entry name" value="ANTI-SIGMA-F FACTOR RSBW-RELATED"/>
    <property type="match status" value="1"/>
</dbReference>
<dbReference type="RefSeq" id="WP_203875894.1">
    <property type="nucleotide sequence ID" value="NZ_BOOK01000024.1"/>
</dbReference>
<accession>A0A8J3SYE3</accession>
<dbReference type="AlphaFoldDB" id="A0A8J3SYE3"/>
<keyword evidence="1" id="KW-0418">Kinase</keyword>
<organism evidence="3 4">
    <name type="scientific">Planobispora takensis</name>
    <dbReference type="NCBI Taxonomy" id="1367882"/>
    <lineage>
        <taxon>Bacteria</taxon>
        <taxon>Bacillati</taxon>
        <taxon>Actinomycetota</taxon>
        <taxon>Actinomycetes</taxon>
        <taxon>Streptosporangiales</taxon>
        <taxon>Streptosporangiaceae</taxon>
        <taxon>Planobispora</taxon>
    </lineage>
</organism>
<dbReference type="SUPFAM" id="SSF55874">
    <property type="entry name" value="ATPase domain of HSP90 chaperone/DNA topoisomerase II/histidine kinase"/>
    <property type="match status" value="1"/>
</dbReference>
<protein>
    <recommendedName>
        <fullName evidence="2">Histidine kinase/HSP90-like ATPase domain-containing protein</fullName>
    </recommendedName>
</protein>
<evidence type="ECO:0000256" key="1">
    <source>
        <dbReference type="ARBA" id="ARBA00022527"/>
    </source>
</evidence>
<evidence type="ECO:0000313" key="3">
    <source>
        <dbReference type="EMBL" id="GII01527.1"/>
    </source>
</evidence>
<reference evidence="3" key="1">
    <citation type="submission" date="2021-01" db="EMBL/GenBank/DDBJ databases">
        <title>Whole genome shotgun sequence of Planobispora takensis NBRC 109077.</title>
        <authorList>
            <person name="Komaki H."/>
            <person name="Tamura T."/>
        </authorList>
    </citation>
    <scope>NUCLEOTIDE SEQUENCE</scope>
    <source>
        <strain evidence="3">NBRC 109077</strain>
    </source>
</reference>
<keyword evidence="4" id="KW-1185">Reference proteome</keyword>
<proteinExistence type="predicted"/>
<evidence type="ECO:0000313" key="4">
    <source>
        <dbReference type="Proteomes" id="UP000634476"/>
    </source>
</evidence>
<dbReference type="InterPro" id="IPR003594">
    <property type="entry name" value="HATPase_dom"/>
</dbReference>
<sequence>MRSVQLRQWAITADLSTLRDRITDSAERAGLRGRRLDDLLLAANEAVINVLEHGGGQGTVSVSHDGTDVHVEITDAMGRLSPLDARRRLPGADASRGFGLWLIGRLCDEFTISQNPGHSSVRLRMRIASAPQSALEPVFS</sequence>
<dbReference type="GO" id="GO:0004674">
    <property type="term" value="F:protein serine/threonine kinase activity"/>
    <property type="evidence" value="ECO:0007669"/>
    <property type="project" value="UniProtKB-KW"/>
</dbReference>
<keyword evidence="1" id="KW-0808">Transferase</keyword>
<dbReference type="EMBL" id="BOOK01000024">
    <property type="protein sequence ID" value="GII01527.1"/>
    <property type="molecule type" value="Genomic_DNA"/>
</dbReference>
<gene>
    <name evidence="3" type="ORF">Pta02_35350</name>
</gene>
<dbReference type="Proteomes" id="UP000634476">
    <property type="component" value="Unassembled WGS sequence"/>
</dbReference>
<evidence type="ECO:0000259" key="2">
    <source>
        <dbReference type="Pfam" id="PF13581"/>
    </source>
</evidence>